<evidence type="ECO:0000313" key="3">
    <source>
        <dbReference type="Proteomes" id="UP000029082"/>
    </source>
</evidence>
<gene>
    <name evidence="2" type="ORF">BMON_0265</name>
</gene>
<accession>A0A087CAU1</accession>
<dbReference type="GeneID" id="93093589"/>
<feature type="transmembrane region" description="Helical" evidence="1">
    <location>
        <begin position="210"/>
        <end position="233"/>
    </location>
</feature>
<dbReference type="eggNOG" id="ENOG5032WBP">
    <property type="taxonomic scope" value="Bacteria"/>
</dbReference>
<keyword evidence="1" id="KW-1133">Transmembrane helix</keyword>
<keyword evidence="1" id="KW-0812">Transmembrane</keyword>
<feature type="transmembrane region" description="Helical" evidence="1">
    <location>
        <begin position="37"/>
        <end position="57"/>
    </location>
</feature>
<dbReference type="Proteomes" id="UP000029082">
    <property type="component" value="Unassembled WGS sequence"/>
</dbReference>
<dbReference type="AlphaFoldDB" id="A0A087CAU1"/>
<dbReference type="InterPro" id="IPR008875">
    <property type="entry name" value="TraX"/>
</dbReference>
<evidence type="ECO:0000256" key="1">
    <source>
        <dbReference type="SAM" id="Phobius"/>
    </source>
</evidence>
<sequence length="271" mass="29909">MMRMQTPSGDRYHAREGEGSVTAKAGTHGLSNLRVKIIGYVFIVVGLFGSAMLIPSLGVDVRRASTGSMAVALLFEAASWCAVPLFAWLNVEAVRHTSHIGRYVLRLLALAVICEVPYDLSTSGSVVDVRSQNPVWALCISTIVLWICRRYAGRRDAASWIVRTAVVLAAGLDMYLFHIYVRQTLFQGGVLLLGFALIFYALGAHENTMMLAGVAWGMSGLLPPSIGMVVLHYRNGTLGYPRDRRHRWITWCFYALYPGVLLIFALARLAM</sequence>
<feature type="transmembrane region" description="Helical" evidence="1">
    <location>
        <begin position="185"/>
        <end position="203"/>
    </location>
</feature>
<feature type="transmembrane region" description="Helical" evidence="1">
    <location>
        <begin position="248"/>
        <end position="267"/>
    </location>
</feature>
<feature type="transmembrane region" description="Helical" evidence="1">
    <location>
        <begin position="69"/>
        <end position="91"/>
    </location>
</feature>
<feature type="transmembrane region" description="Helical" evidence="1">
    <location>
        <begin position="160"/>
        <end position="179"/>
    </location>
</feature>
<reference evidence="2 3" key="1">
    <citation type="submission" date="2014-03" db="EMBL/GenBank/DDBJ databases">
        <title>Genomics of Bifidobacteria.</title>
        <authorList>
            <person name="Ventura M."/>
            <person name="Milani C."/>
            <person name="Lugli G.A."/>
        </authorList>
    </citation>
    <scope>NUCLEOTIDE SEQUENCE [LARGE SCALE GENOMIC DNA]</scope>
    <source>
        <strain evidence="2 3">DSM 21395</strain>
    </source>
</reference>
<dbReference type="EMBL" id="JGZE01000001">
    <property type="protein sequence ID" value="KFI80391.1"/>
    <property type="molecule type" value="Genomic_DNA"/>
</dbReference>
<dbReference type="OrthoDB" id="81897at2"/>
<keyword evidence="3" id="KW-1185">Reference proteome</keyword>
<organism evidence="2 3">
    <name type="scientific">Bifidobacterium mongoliense DSM 21395</name>
    <dbReference type="NCBI Taxonomy" id="1437603"/>
    <lineage>
        <taxon>Bacteria</taxon>
        <taxon>Bacillati</taxon>
        <taxon>Actinomycetota</taxon>
        <taxon>Actinomycetes</taxon>
        <taxon>Bifidobacteriales</taxon>
        <taxon>Bifidobacteriaceae</taxon>
        <taxon>Bifidobacterium</taxon>
    </lineage>
</organism>
<dbReference type="STRING" id="1437603.GCA_000771525_00018"/>
<dbReference type="RefSeq" id="WP_081882736.1">
    <property type="nucleotide sequence ID" value="NZ_JDUO01000001.1"/>
</dbReference>
<evidence type="ECO:0000313" key="2">
    <source>
        <dbReference type="EMBL" id="KFI80391.1"/>
    </source>
</evidence>
<comment type="caution">
    <text evidence="2">The sequence shown here is derived from an EMBL/GenBank/DDBJ whole genome shotgun (WGS) entry which is preliminary data.</text>
</comment>
<proteinExistence type="predicted"/>
<keyword evidence="1" id="KW-0472">Membrane</keyword>
<name>A0A087CAU1_9BIFI</name>
<dbReference type="Pfam" id="PF05857">
    <property type="entry name" value="TraX"/>
    <property type="match status" value="1"/>
</dbReference>
<protein>
    <submittedName>
        <fullName evidence="2">Putative ABC transport system membrane protein</fullName>
    </submittedName>
</protein>